<dbReference type="Pfam" id="PF03704">
    <property type="entry name" value="BTAD"/>
    <property type="match status" value="1"/>
</dbReference>
<dbReference type="SMART" id="SM00862">
    <property type="entry name" value="Trans_reg_C"/>
    <property type="match status" value="1"/>
</dbReference>
<keyword evidence="2" id="KW-0805">Transcription regulation</keyword>
<evidence type="ECO:0000259" key="6">
    <source>
        <dbReference type="SMART" id="SM00862"/>
    </source>
</evidence>
<evidence type="ECO:0000313" key="9">
    <source>
        <dbReference type="Proteomes" id="UP000294225"/>
    </source>
</evidence>
<dbReference type="PANTHER" id="PTHR35807">
    <property type="entry name" value="TRANSCRIPTIONAL REGULATOR REDD-RELATED"/>
    <property type="match status" value="1"/>
</dbReference>
<keyword evidence="4" id="KW-0804">Transcription</keyword>
<dbReference type="SUPFAM" id="SSF48452">
    <property type="entry name" value="TPR-like"/>
    <property type="match status" value="2"/>
</dbReference>
<dbReference type="AlphaFoldDB" id="A0A4R0II62"/>
<keyword evidence="3" id="KW-0238">DNA-binding</keyword>
<sequence>MAGDSRRIDVRLLGTFGVFVEGAETRVSAPRLRDLLAVLALAGGDPVPIETIGERVWSDQPPDRLRPTVQTCISRLRTLLGAEIIRAHPEAYALALPRDRIDVLRFTDELDRAHRLPVPADERQATAAALDLWTGTPFSDLTADWFAKAALPGLVERYLAARERRIDLDIAGGVLEPLLVEVRDLTTQYPFREPLWARLIRLLDITGRHAEALACYADVRRLIADELGVDPGAELRTLYAELLVADTKPDPDPEPVTVPPAPPVVPRQLPAENSRLTGREDELKELTELLPPAGEKDPATAIAAICGIGGAGKTSLAVRWAHRVRHLYPDGDLYLNLRGFDPADVMPTTAALRLLLSSLGLPAERIPTDEAAQSALLRSTLHGRRMLLLLDNARDAEQLRPLLPARGCLVIATSRDRLRSLVVRDGAHRITLGELPPVESERLIRSIAPSTDTDQVSELARSCRHLPLALAIIAEHAAGRSPQQVAELLTQLHAEQSVLDTFDGGDEATDLRAIFSWSHRALQGSTARLYEHLGLLPVSDFAVPAVAALLGATIADTSRLLARLADLHLVEDLGNGRFEMHDLVRAHAAELGGRLPDRTEALERLFSWYTHTGFNARVLRDDRGSDRKLVPLAAGVTPEQFPDAAAAVQWYDDERQTLAAVVRLAHATGHDRYTYELVESCEGDLSGRDLDLLTELLNLAQDSCTRLDDPLPEAFINNTLGLHYMEQRDATERAITHFERSVEIFRAAGLDLQVSRGLGNLAISHDILGRTDQAIDLGHQALAIKRRLGDERGQANTLGNLATIYHQAGRLDDAADAAGEAIRYYRTVRSHRGEGSVLDTLAGIERSRGRYDEALSCHLESVRLHRDLGFPWGEAVVLTNLGHTYHAVGRTAEAKAAWQQALVICDRIHAPRSEDLDRDELVALIAQV</sequence>
<dbReference type="Pfam" id="PF13424">
    <property type="entry name" value="TPR_12"/>
    <property type="match status" value="2"/>
</dbReference>
<dbReference type="InterPro" id="IPR011990">
    <property type="entry name" value="TPR-like_helical_dom_sf"/>
</dbReference>
<dbReference type="GO" id="GO:0003677">
    <property type="term" value="F:DNA binding"/>
    <property type="evidence" value="ECO:0007669"/>
    <property type="project" value="UniProtKB-KW"/>
</dbReference>
<dbReference type="SMART" id="SM00028">
    <property type="entry name" value="TPR"/>
    <property type="match status" value="5"/>
</dbReference>
<feature type="region of interest" description="Disordered" evidence="5">
    <location>
        <begin position="249"/>
        <end position="273"/>
    </location>
</feature>
<proteinExistence type="inferred from homology"/>
<dbReference type="InterPro" id="IPR016032">
    <property type="entry name" value="Sig_transdc_resp-reg_C-effctor"/>
</dbReference>
<dbReference type="InterPro" id="IPR051677">
    <property type="entry name" value="AfsR-DnrI-RedD_regulator"/>
</dbReference>
<reference evidence="8 9" key="1">
    <citation type="submission" date="2019-02" db="EMBL/GenBank/DDBJ databases">
        <title>Kribbella capetownensis sp. nov. and Kribbella speibonae sp. nov., isolated from soil.</title>
        <authorList>
            <person name="Curtis S.M."/>
            <person name="Norton I."/>
            <person name="Everest G.J."/>
            <person name="Meyers P.R."/>
        </authorList>
    </citation>
    <scope>NUCLEOTIDE SEQUENCE [LARGE SCALE GENOMIC DNA]</scope>
    <source>
        <strain evidence="8 9">YM55</strain>
    </source>
</reference>
<dbReference type="RefSeq" id="WP_131499073.1">
    <property type="nucleotide sequence ID" value="NZ_SJKC01000005.1"/>
</dbReference>
<dbReference type="PANTHER" id="PTHR35807:SF1">
    <property type="entry name" value="TRANSCRIPTIONAL REGULATOR REDD"/>
    <property type="match status" value="1"/>
</dbReference>
<dbReference type="SUPFAM" id="SSF46894">
    <property type="entry name" value="C-terminal effector domain of the bipartite response regulators"/>
    <property type="match status" value="1"/>
</dbReference>
<evidence type="ECO:0000313" key="8">
    <source>
        <dbReference type="EMBL" id="TCC33091.1"/>
    </source>
</evidence>
<dbReference type="InterPro" id="IPR019734">
    <property type="entry name" value="TPR_rpt"/>
</dbReference>
<evidence type="ECO:0000256" key="5">
    <source>
        <dbReference type="SAM" id="MobiDB-lite"/>
    </source>
</evidence>
<comment type="caution">
    <text evidence="8">The sequence shown here is derived from an EMBL/GenBank/DDBJ whole genome shotgun (WGS) entry which is preliminary data.</text>
</comment>
<dbReference type="Proteomes" id="UP000294225">
    <property type="component" value="Unassembled WGS sequence"/>
</dbReference>
<evidence type="ECO:0000259" key="7">
    <source>
        <dbReference type="SMART" id="SM01043"/>
    </source>
</evidence>
<comment type="similarity">
    <text evidence="1">Belongs to the AfsR/DnrI/RedD regulatory family.</text>
</comment>
<organism evidence="8 9">
    <name type="scientific">Kribbella speibonae</name>
    <dbReference type="NCBI Taxonomy" id="1572660"/>
    <lineage>
        <taxon>Bacteria</taxon>
        <taxon>Bacillati</taxon>
        <taxon>Actinomycetota</taxon>
        <taxon>Actinomycetes</taxon>
        <taxon>Propionibacteriales</taxon>
        <taxon>Kribbellaceae</taxon>
        <taxon>Kribbella</taxon>
    </lineage>
</organism>
<dbReference type="Gene3D" id="1.25.40.10">
    <property type="entry name" value="Tetratricopeptide repeat domain"/>
    <property type="match status" value="2"/>
</dbReference>
<dbReference type="EMBL" id="SJKC01000005">
    <property type="protein sequence ID" value="TCC33091.1"/>
    <property type="molecule type" value="Genomic_DNA"/>
</dbReference>
<accession>A0A4R0II62</accession>
<dbReference type="GO" id="GO:0000160">
    <property type="term" value="P:phosphorelay signal transduction system"/>
    <property type="evidence" value="ECO:0007669"/>
    <property type="project" value="InterPro"/>
</dbReference>
<protein>
    <submittedName>
        <fullName evidence="8">Tetratricopeptide repeat protein</fullName>
    </submittedName>
</protein>
<dbReference type="GO" id="GO:0006355">
    <property type="term" value="P:regulation of DNA-templated transcription"/>
    <property type="evidence" value="ECO:0007669"/>
    <property type="project" value="InterPro"/>
</dbReference>
<evidence type="ECO:0000256" key="2">
    <source>
        <dbReference type="ARBA" id="ARBA00023015"/>
    </source>
</evidence>
<gene>
    <name evidence="8" type="ORF">E0H92_33595</name>
</gene>
<feature type="domain" description="OmpR/PhoB-type" evidence="6">
    <location>
        <begin position="24"/>
        <end position="94"/>
    </location>
</feature>
<dbReference type="Gene3D" id="3.40.50.300">
    <property type="entry name" value="P-loop containing nucleotide triphosphate hydrolases"/>
    <property type="match status" value="1"/>
</dbReference>
<dbReference type="PRINTS" id="PR00364">
    <property type="entry name" value="DISEASERSIST"/>
</dbReference>
<dbReference type="Gene3D" id="1.10.10.10">
    <property type="entry name" value="Winged helix-like DNA-binding domain superfamily/Winged helix DNA-binding domain"/>
    <property type="match status" value="1"/>
</dbReference>
<feature type="compositionally biased region" description="Pro residues" evidence="5">
    <location>
        <begin position="254"/>
        <end position="265"/>
    </location>
</feature>
<evidence type="ECO:0000256" key="3">
    <source>
        <dbReference type="ARBA" id="ARBA00023125"/>
    </source>
</evidence>
<dbReference type="GO" id="GO:0043531">
    <property type="term" value="F:ADP binding"/>
    <property type="evidence" value="ECO:0007669"/>
    <property type="project" value="InterPro"/>
</dbReference>
<evidence type="ECO:0000256" key="1">
    <source>
        <dbReference type="ARBA" id="ARBA00005820"/>
    </source>
</evidence>
<dbReference type="SMART" id="SM01043">
    <property type="entry name" value="BTAD"/>
    <property type="match status" value="1"/>
</dbReference>
<dbReference type="SUPFAM" id="SSF52540">
    <property type="entry name" value="P-loop containing nucleoside triphosphate hydrolases"/>
    <property type="match status" value="1"/>
</dbReference>
<name>A0A4R0II62_9ACTN</name>
<dbReference type="InterPro" id="IPR001867">
    <property type="entry name" value="OmpR/PhoB-type_DNA-bd"/>
</dbReference>
<feature type="domain" description="Bacterial transcriptional activator" evidence="7">
    <location>
        <begin position="101"/>
        <end position="243"/>
    </location>
</feature>
<dbReference type="InterPro" id="IPR005158">
    <property type="entry name" value="BTAD"/>
</dbReference>
<evidence type="ECO:0000256" key="4">
    <source>
        <dbReference type="ARBA" id="ARBA00023163"/>
    </source>
</evidence>
<dbReference type="InterPro" id="IPR027417">
    <property type="entry name" value="P-loop_NTPase"/>
</dbReference>
<dbReference type="CDD" id="cd15831">
    <property type="entry name" value="BTAD"/>
    <property type="match status" value="1"/>
</dbReference>
<dbReference type="InterPro" id="IPR036388">
    <property type="entry name" value="WH-like_DNA-bd_sf"/>
</dbReference>